<dbReference type="Proteomes" id="UP000654604">
    <property type="component" value="Unassembled WGS sequence"/>
</dbReference>
<comment type="caution">
    <text evidence="2">The sequence shown here is derived from an EMBL/GenBank/DDBJ whole genome shotgun (WGS) entry which is preliminary data.</text>
</comment>
<accession>A0ABR9V693</accession>
<name>A0ABR9V693_9CHRO</name>
<gene>
    <name evidence="2" type="ORF">IQ215_11950</name>
</gene>
<feature type="signal peptide" evidence="1">
    <location>
        <begin position="1"/>
        <end position="28"/>
    </location>
</feature>
<protein>
    <submittedName>
        <fullName evidence="2">Uncharacterized protein</fullName>
    </submittedName>
</protein>
<sequence length="120" mass="12842">MVMINKILSMGSLAAILAVSLSPKMAEAKEANCVISSNNQVVFRDKCNFNQFGGNGSFWIESKSGLIAGRESISVYIISPGVAEVSGLTTAGINSRWGTARRSPSDRACWVGSDFRICAY</sequence>
<evidence type="ECO:0000313" key="3">
    <source>
        <dbReference type="Proteomes" id="UP000654604"/>
    </source>
</evidence>
<keyword evidence="3" id="KW-1185">Reference proteome</keyword>
<dbReference type="EMBL" id="JADEWC010000030">
    <property type="protein sequence ID" value="MBE9223410.1"/>
    <property type="molecule type" value="Genomic_DNA"/>
</dbReference>
<reference evidence="2 3" key="1">
    <citation type="submission" date="2020-10" db="EMBL/GenBank/DDBJ databases">
        <authorList>
            <person name="Castelo-Branco R."/>
            <person name="Eusebio N."/>
            <person name="Adriana R."/>
            <person name="Vieira A."/>
            <person name="Brugerolle De Fraissinette N."/>
            <person name="Rezende De Castro R."/>
            <person name="Schneider M.P."/>
            <person name="Vasconcelos V."/>
            <person name="Leao P.N."/>
        </authorList>
    </citation>
    <scope>NUCLEOTIDE SEQUENCE [LARGE SCALE GENOMIC DNA]</scope>
    <source>
        <strain evidence="2 3">LEGE 03274</strain>
    </source>
</reference>
<organism evidence="2 3">
    <name type="scientific">Cyanobacterium stanieri LEGE 03274</name>
    <dbReference type="NCBI Taxonomy" id="1828756"/>
    <lineage>
        <taxon>Bacteria</taxon>
        <taxon>Bacillati</taxon>
        <taxon>Cyanobacteriota</taxon>
        <taxon>Cyanophyceae</taxon>
        <taxon>Oscillatoriophycideae</taxon>
        <taxon>Chroococcales</taxon>
        <taxon>Geminocystaceae</taxon>
        <taxon>Cyanobacterium</taxon>
    </lineage>
</organism>
<keyword evidence="1" id="KW-0732">Signal</keyword>
<proteinExistence type="predicted"/>
<evidence type="ECO:0000313" key="2">
    <source>
        <dbReference type="EMBL" id="MBE9223410.1"/>
    </source>
</evidence>
<evidence type="ECO:0000256" key="1">
    <source>
        <dbReference type="SAM" id="SignalP"/>
    </source>
</evidence>
<feature type="chain" id="PRO_5045284764" evidence="1">
    <location>
        <begin position="29"/>
        <end position="120"/>
    </location>
</feature>